<dbReference type="InterPro" id="IPR013022">
    <property type="entry name" value="Xyl_isomerase-like_TIM-brl"/>
</dbReference>
<accession>A0A919RY20</accession>
<evidence type="ECO:0000313" key="2">
    <source>
        <dbReference type="EMBL" id="GIM27550.1"/>
    </source>
</evidence>
<keyword evidence="2" id="KW-0540">Nuclease</keyword>
<sequence>MKVGISSANFYPHINTEDSIKLMKEMGFNCGEIFLNTLSEYEEDFVKKLTEEKEKYSFSVHSVHVYSSMFEPFLFDAYKRRREDMFKVFTKVCKAIKLLGSDIYTFHGMRAVDMKYINYDLIREIYNNLAYISSEYGIKLAQENVSWCMSSNLDFLKFLNNEIKYPLYYTIDLKQAYKAGISPISYIDIMGDKICNFHINDRNKEQFCLLPGKGEVDYKKILNKLYDNNYDDVAIIEVYSENYKNYDEIKSSKRHLDKIFQENIKV</sequence>
<dbReference type="RefSeq" id="WP_212902305.1">
    <property type="nucleotide sequence ID" value="NZ_BOPZ01000001.1"/>
</dbReference>
<dbReference type="PANTHER" id="PTHR12110">
    <property type="entry name" value="HYDROXYPYRUVATE ISOMERASE"/>
    <property type="match status" value="1"/>
</dbReference>
<evidence type="ECO:0000313" key="3">
    <source>
        <dbReference type="Proteomes" id="UP000679179"/>
    </source>
</evidence>
<dbReference type="Gene3D" id="3.20.20.150">
    <property type="entry name" value="Divalent-metal-dependent TIM barrel enzymes"/>
    <property type="match status" value="1"/>
</dbReference>
<keyword evidence="2" id="KW-0255">Endonuclease</keyword>
<feature type="domain" description="Xylose isomerase-like TIM barrel" evidence="1">
    <location>
        <begin position="21"/>
        <end position="258"/>
    </location>
</feature>
<protein>
    <submittedName>
        <fullName evidence="2">AP endonuclease</fullName>
    </submittedName>
</protein>
<dbReference type="Pfam" id="PF01261">
    <property type="entry name" value="AP_endonuc_2"/>
    <property type="match status" value="1"/>
</dbReference>
<name>A0A919RY20_9CLOT</name>
<dbReference type="SUPFAM" id="SSF51658">
    <property type="entry name" value="Xylose isomerase-like"/>
    <property type="match status" value="1"/>
</dbReference>
<dbReference type="EMBL" id="BOPZ01000001">
    <property type="protein sequence ID" value="GIM27550.1"/>
    <property type="molecule type" value="Genomic_DNA"/>
</dbReference>
<proteinExistence type="predicted"/>
<dbReference type="InterPro" id="IPR050312">
    <property type="entry name" value="IolE/XylAMocC-like"/>
</dbReference>
<organism evidence="2 3">
    <name type="scientific">Clostridium polyendosporum</name>
    <dbReference type="NCBI Taxonomy" id="69208"/>
    <lineage>
        <taxon>Bacteria</taxon>
        <taxon>Bacillati</taxon>
        <taxon>Bacillota</taxon>
        <taxon>Clostridia</taxon>
        <taxon>Eubacteriales</taxon>
        <taxon>Clostridiaceae</taxon>
        <taxon>Clostridium</taxon>
    </lineage>
</organism>
<gene>
    <name evidence="2" type="ORF">CPJCM30710_02160</name>
</gene>
<dbReference type="InterPro" id="IPR036237">
    <property type="entry name" value="Xyl_isomerase-like_sf"/>
</dbReference>
<keyword evidence="3" id="KW-1185">Reference proteome</keyword>
<dbReference type="AlphaFoldDB" id="A0A919RY20"/>
<dbReference type="PANTHER" id="PTHR12110:SF21">
    <property type="entry name" value="XYLOSE ISOMERASE-LIKE TIM BARREL DOMAIN-CONTAINING PROTEIN"/>
    <property type="match status" value="1"/>
</dbReference>
<comment type="caution">
    <text evidence="2">The sequence shown here is derived from an EMBL/GenBank/DDBJ whole genome shotgun (WGS) entry which is preliminary data.</text>
</comment>
<evidence type="ECO:0000259" key="1">
    <source>
        <dbReference type="Pfam" id="PF01261"/>
    </source>
</evidence>
<dbReference type="GO" id="GO:0004519">
    <property type="term" value="F:endonuclease activity"/>
    <property type="evidence" value="ECO:0007669"/>
    <property type="project" value="UniProtKB-KW"/>
</dbReference>
<reference evidence="2" key="1">
    <citation type="submission" date="2021-03" db="EMBL/GenBank/DDBJ databases">
        <title>Taxonomic study of Clostridium polyendosporum from meadow-gley soil under rice.</title>
        <authorList>
            <person name="Kobayashi H."/>
            <person name="Tanizawa Y."/>
            <person name="Yagura M."/>
        </authorList>
    </citation>
    <scope>NUCLEOTIDE SEQUENCE</scope>
    <source>
        <strain evidence="2">JCM 30710</strain>
    </source>
</reference>
<keyword evidence="2" id="KW-0378">Hydrolase</keyword>
<dbReference type="Proteomes" id="UP000679179">
    <property type="component" value="Unassembled WGS sequence"/>
</dbReference>